<dbReference type="Gene3D" id="3.40.50.12780">
    <property type="entry name" value="N-terminal domain of ligase-like"/>
    <property type="match status" value="1"/>
</dbReference>
<dbReference type="InterPro" id="IPR020845">
    <property type="entry name" value="AMP-binding_CS"/>
</dbReference>
<comment type="similarity">
    <text evidence="1">Belongs to the ATP-dependent AMP-binding enzyme family.</text>
</comment>
<dbReference type="PROSITE" id="PS00455">
    <property type="entry name" value="AMP_BINDING"/>
    <property type="match status" value="1"/>
</dbReference>
<proteinExistence type="inferred from homology"/>
<dbReference type="InterPro" id="IPR025110">
    <property type="entry name" value="AMP-bd_C"/>
</dbReference>
<dbReference type="PANTHER" id="PTHR43201">
    <property type="entry name" value="ACYL-COA SYNTHETASE"/>
    <property type="match status" value="1"/>
</dbReference>
<organism evidence="5 6">
    <name type="scientific">Nocardioides marmoriginsengisoli</name>
    <dbReference type="NCBI Taxonomy" id="661483"/>
    <lineage>
        <taxon>Bacteria</taxon>
        <taxon>Bacillati</taxon>
        <taxon>Actinomycetota</taxon>
        <taxon>Actinomycetes</taxon>
        <taxon>Propionibacteriales</taxon>
        <taxon>Nocardioidaceae</taxon>
        <taxon>Nocardioides</taxon>
    </lineage>
</organism>
<name>A0A3N0CPH7_9ACTN</name>
<dbReference type="AlphaFoldDB" id="A0A3N0CPH7"/>
<evidence type="ECO:0000313" key="5">
    <source>
        <dbReference type="EMBL" id="RNL65377.1"/>
    </source>
</evidence>
<evidence type="ECO:0000256" key="2">
    <source>
        <dbReference type="ARBA" id="ARBA00022598"/>
    </source>
</evidence>
<feature type="domain" description="AMP-binding enzyme C-terminal" evidence="4">
    <location>
        <begin position="408"/>
        <end position="483"/>
    </location>
</feature>
<dbReference type="GO" id="GO:0006631">
    <property type="term" value="P:fatty acid metabolic process"/>
    <property type="evidence" value="ECO:0007669"/>
    <property type="project" value="TreeGrafter"/>
</dbReference>
<dbReference type="GO" id="GO:0031956">
    <property type="term" value="F:medium-chain fatty acid-CoA ligase activity"/>
    <property type="evidence" value="ECO:0007669"/>
    <property type="project" value="TreeGrafter"/>
</dbReference>
<dbReference type="InterPro" id="IPR045851">
    <property type="entry name" value="AMP-bd_C_sf"/>
</dbReference>
<dbReference type="EMBL" id="RJSE01000003">
    <property type="protein sequence ID" value="RNL65377.1"/>
    <property type="molecule type" value="Genomic_DNA"/>
</dbReference>
<dbReference type="InterPro" id="IPR042099">
    <property type="entry name" value="ANL_N_sf"/>
</dbReference>
<comment type="caution">
    <text evidence="5">The sequence shown here is derived from an EMBL/GenBank/DDBJ whole genome shotgun (WGS) entry which is preliminary data.</text>
</comment>
<dbReference type="Pfam" id="PF13193">
    <property type="entry name" value="AMP-binding_C"/>
    <property type="match status" value="1"/>
</dbReference>
<dbReference type="SUPFAM" id="SSF56801">
    <property type="entry name" value="Acetyl-CoA synthetase-like"/>
    <property type="match status" value="1"/>
</dbReference>
<dbReference type="PANTHER" id="PTHR43201:SF5">
    <property type="entry name" value="MEDIUM-CHAIN ACYL-COA LIGASE ACSF2, MITOCHONDRIAL"/>
    <property type="match status" value="1"/>
</dbReference>
<dbReference type="Proteomes" id="UP000267128">
    <property type="component" value="Unassembled WGS sequence"/>
</dbReference>
<keyword evidence="6" id="KW-1185">Reference proteome</keyword>
<evidence type="ECO:0000259" key="3">
    <source>
        <dbReference type="Pfam" id="PF00501"/>
    </source>
</evidence>
<dbReference type="OrthoDB" id="9803968at2"/>
<evidence type="ECO:0000259" key="4">
    <source>
        <dbReference type="Pfam" id="PF13193"/>
    </source>
</evidence>
<feature type="domain" description="AMP-dependent synthetase/ligase" evidence="3">
    <location>
        <begin position="11"/>
        <end position="358"/>
    </location>
</feature>
<dbReference type="Gene3D" id="3.30.300.30">
    <property type="match status" value="1"/>
</dbReference>
<dbReference type="Pfam" id="PF00501">
    <property type="entry name" value="AMP-binding"/>
    <property type="match status" value="1"/>
</dbReference>
<accession>A0A3N0CPH7</accession>
<dbReference type="RefSeq" id="WP_123226480.1">
    <property type="nucleotide sequence ID" value="NZ_RJSE01000003.1"/>
</dbReference>
<gene>
    <name evidence="5" type="ORF">EFK50_05310</name>
</gene>
<sequence>MRSTLPTWVGHWATLFGDRPAIHFEDQVVSWRQFDEEVARWRARLSAHGVRAGDRVAICLLNRPEFLYVEFAAHRIGAIVVPLNTRLAPRELAETLDDAAPAVVVYEQALAALAAYLAGSWTGGTAIDVDVPPAAEPDRSPLPTRDTDEIAALLYTSGTTGRPKGVQLTLGNLEASRTLWMSEYALTHRDVHLVVMPLCFAGGFIASSKHAIAAGATIVLVRDFDPLATLRLIERYRVSWITSVPTILDRMRASEAWETSDLTSLRGIQSGGAVVPPEMVEAYGARGIDVSQAYGLSEATGGPSMWMDDAMIRVKVGSVGRAALGFEIRLLDSDGNDVAIGEVGEIALRGPQVFPGYWGRPDLTEEVLVGGWLRTGDLAHADEDGYYFIAGRKKEMIVTGGLNVYPAEVERVVDRYPGITESAVVGVPSERWGEEIVACVVPEPGTAVDPAALIAGVRTELADYKVPKQVLVFDELPHTLSSKVQRVAVRELVVAMLAEDDR</sequence>
<protein>
    <submittedName>
        <fullName evidence="5">p-hydroxycinnamoyl-CoA synthetase</fullName>
    </submittedName>
</protein>
<evidence type="ECO:0000313" key="6">
    <source>
        <dbReference type="Proteomes" id="UP000267128"/>
    </source>
</evidence>
<evidence type="ECO:0000256" key="1">
    <source>
        <dbReference type="ARBA" id="ARBA00006432"/>
    </source>
</evidence>
<reference evidence="5 6" key="1">
    <citation type="submission" date="2018-11" db="EMBL/GenBank/DDBJ databases">
        <authorList>
            <person name="Li F."/>
        </authorList>
    </citation>
    <scope>NUCLEOTIDE SEQUENCE [LARGE SCALE GENOMIC DNA]</scope>
    <source>
        <strain evidence="5 6">Gsoil 097</strain>
    </source>
</reference>
<keyword evidence="2" id="KW-0436">Ligase</keyword>
<dbReference type="InterPro" id="IPR000873">
    <property type="entry name" value="AMP-dep_synth/lig_dom"/>
</dbReference>